<gene>
    <name evidence="5" type="ORF">SCLCIDRAFT_31936</name>
</gene>
<dbReference type="HOGENOM" id="CLU_018552_1_4_1"/>
<keyword evidence="6" id="KW-1185">Reference proteome</keyword>
<dbReference type="OrthoDB" id="2641813at2759"/>
<evidence type="ECO:0000256" key="3">
    <source>
        <dbReference type="SAM" id="MobiDB-lite"/>
    </source>
</evidence>
<proteinExistence type="predicted"/>
<evidence type="ECO:0000256" key="1">
    <source>
        <dbReference type="ARBA" id="ARBA00001968"/>
    </source>
</evidence>
<keyword evidence="2" id="KW-0479">Metal-binding</keyword>
<protein>
    <recommendedName>
        <fullName evidence="4">DDE Tnp4 domain-containing protein</fullName>
    </recommendedName>
</protein>
<feature type="domain" description="DDE Tnp4" evidence="4">
    <location>
        <begin position="222"/>
        <end position="370"/>
    </location>
</feature>
<name>A0A0C3CXU6_9AGAM</name>
<dbReference type="InParanoid" id="A0A0C3CXU6"/>
<accession>A0A0C3CXU6</accession>
<dbReference type="AlphaFoldDB" id="A0A0C3CXU6"/>
<evidence type="ECO:0000256" key="2">
    <source>
        <dbReference type="ARBA" id="ARBA00022723"/>
    </source>
</evidence>
<reference evidence="6" key="2">
    <citation type="submission" date="2015-01" db="EMBL/GenBank/DDBJ databases">
        <title>Evolutionary Origins and Diversification of the Mycorrhizal Mutualists.</title>
        <authorList>
            <consortium name="DOE Joint Genome Institute"/>
            <consortium name="Mycorrhizal Genomics Consortium"/>
            <person name="Kohler A."/>
            <person name="Kuo A."/>
            <person name="Nagy L.G."/>
            <person name="Floudas D."/>
            <person name="Copeland A."/>
            <person name="Barry K.W."/>
            <person name="Cichocki N."/>
            <person name="Veneault-Fourrey C."/>
            <person name="LaButti K."/>
            <person name="Lindquist E.A."/>
            <person name="Lipzen A."/>
            <person name="Lundell T."/>
            <person name="Morin E."/>
            <person name="Murat C."/>
            <person name="Riley R."/>
            <person name="Ohm R."/>
            <person name="Sun H."/>
            <person name="Tunlid A."/>
            <person name="Henrissat B."/>
            <person name="Grigoriev I.V."/>
            <person name="Hibbett D.S."/>
            <person name="Martin F."/>
        </authorList>
    </citation>
    <scope>NUCLEOTIDE SEQUENCE [LARGE SCALE GENOMIC DNA]</scope>
    <source>
        <strain evidence="6">Foug A</strain>
    </source>
</reference>
<dbReference type="GO" id="GO:0046872">
    <property type="term" value="F:metal ion binding"/>
    <property type="evidence" value="ECO:0007669"/>
    <property type="project" value="UniProtKB-KW"/>
</dbReference>
<feature type="region of interest" description="Disordered" evidence="3">
    <location>
        <begin position="26"/>
        <end position="55"/>
    </location>
</feature>
<evidence type="ECO:0000259" key="4">
    <source>
        <dbReference type="Pfam" id="PF13359"/>
    </source>
</evidence>
<evidence type="ECO:0000313" key="6">
    <source>
        <dbReference type="Proteomes" id="UP000053989"/>
    </source>
</evidence>
<organism evidence="5 6">
    <name type="scientific">Scleroderma citrinum Foug A</name>
    <dbReference type="NCBI Taxonomy" id="1036808"/>
    <lineage>
        <taxon>Eukaryota</taxon>
        <taxon>Fungi</taxon>
        <taxon>Dikarya</taxon>
        <taxon>Basidiomycota</taxon>
        <taxon>Agaricomycotina</taxon>
        <taxon>Agaricomycetes</taxon>
        <taxon>Agaricomycetidae</taxon>
        <taxon>Boletales</taxon>
        <taxon>Sclerodermatineae</taxon>
        <taxon>Sclerodermataceae</taxon>
        <taxon>Scleroderma</taxon>
    </lineage>
</organism>
<dbReference type="Proteomes" id="UP000053989">
    <property type="component" value="Unassembled WGS sequence"/>
</dbReference>
<feature type="compositionally biased region" description="Low complexity" evidence="3">
    <location>
        <begin position="32"/>
        <end position="46"/>
    </location>
</feature>
<comment type="cofactor">
    <cofactor evidence="1">
        <name>a divalent metal cation</name>
        <dbReference type="ChEBI" id="CHEBI:60240"/>
    </cofactor>
</comment>
<evidence type="ECO:0000313" key="5">
    <source>
        <dbReference type="EMBL" id="KIM53390.1"/>
    </source>
</evidence>
<dbReference type="EMBL" id="KN822182">
    <property type="protein sequence ID" value="KIM53390.1"/>
    <property type="molecule type" value="Genomic_DNA"/>
</dbReference>
<dbReference type="Pfam" id="PF13359">
    <property type="entry name" value="DDE_Tnp_4"/>
    <property type="match status" value="1"/>
</dbReference>
<dbReference type="InterPro" id="IPR027806">
    <property type="entry name" value="HARBI1_dom"/>
</dbReference>
<reference evidence="5 6" key="1">
    <citation type="submission" date="2014-04" db="EMBL/GenBank/DDBJ databases">
        <authorList>
            <consortium name="DOE Joint Genome Institute"/>
            <person name="Kuo A."/>
            <person name="Kohler A."/>
            <person name="Nagy L.G."/>
            <person name="Floudas D."/>
            <person name="Copeland A."/>
            <person name="Barry K.W."/>
            <person name="Cichocki N."/>
            <person name="Veneault-Fourrey C."/>
            <person name="LaButti K."/>
            <person name="Lindquist E.A."/>
            <person name="Lipzen A."/>
            <person name="Lundell T."/>
            <person name="Morin E."/>
            <person name="Murat C."/>
            <person name="Sun H."/>
            <person name="Tunlid A."/>
            <person name="Henrissat B."/>
            <person name="Grigoriev I.V."/>
            <person name="Hibbett D.S."/>
            <person name="Martin F."/>
            <person name="Nordberg H.P."/>
            <person name="Cantor M.N."/>
            <person name="Hua S.X."/>
        </authorList>
    </citation>
    <scope>NUCLEOTIDE SEQUENCE [LARGE SCALE GENOMIC DNA]</scope>
    <source>
        <strain evidence="5 6">Foug A</strain>
    </source>
</reference>
<sequence>MPRTTERQKAAETLLDVYLATLLAESHDPPTSSDSSDSGSESSSSESSDESLPGLSASDTVLTALQGLYMQHYLTDHGPIKKTSANLQLLLTDWKANHPEIFRSHLGVTPACFDLLVEALQVDPIFHNQAHIEQMAVQDQIAIALYCFRHYGNAATTVKVALWAGIGYGTVCLVTNCVMKAVCSEQFHQSALHWLDDDRKEKAKVWVEEHSCPAWWDGWCMVDGTLIPLHACPGFYGNTWFDQKSNYSLNVQVVSTPDLQIIDYAVGLPGSQHDATAFSDTHIAKDHNILLDNEEFLWGDSAYPLHIWCQASYKKPEKDIPENKTHNYYVSNIHIHSEHCIGFIKGCWSSLRGLQVNINNEDHIKYAVLWIISCIHLHAFTTGQETGINTSTDTFYQNGIKIIEKEAQRYADWYAEREANAGHIEAEREVSRDIELLEGKIKKEELKKSLFEFLYSQ</sequence>